<proteinExistence type="inferred from homology"/>
<dbReference type="PANTHER" id="PTHR47053">
    <property type="entry name" value="MUREIN DD-ENDOPEPTIDASE MEPH-RELATED"/>
    <property type="match status" value="1"/>
</dbReference>
<protein>
    <submittedName>
        <fullName evidence="7">NlpC/P60 family protein</fullName>
    </submittedName>
</protein>
<reference evidence="8" key="1">
    <citation type="journal article" date="2019" name="Int. J. Syst. Evol. Microbiol.">
        <title>The Global Catalogue of Microorganisms (GCM) 10K type strain sequencing project: providing services to taxonomists for standard genome sequencing and annotation.</title>
        <authorList>
            <consortium name="The Broad Institute Genomics Platform"/>
            <consortium name="The Broad Institute Genome Sequencing Center for Infectious Disease"/>
            <person name="Wu L."/>
            <person name="Ma J."/>
        </authorList>
    </citation>
    <scope>NUCLEOTIDE SEQUENCE [LARGE SCALE GENOMIC DNA]</scope>
    <source>
        <strain evidence="8">KCTC 52344</strain>
    </source>
</reference>
<keyword evidence="8" id="KW-1185">Reference proteome</keyword>
<feature type="domain" description="NlpC/P60" evidence="6">
    <location>
        <begin position="235"/>
        <end position="365"/>
    </location>
</feature>
<dbReference type="PANTHER" id="PTHR47053:SF1">
    <property type="entry name" value="MUREIN DD-ENDOPEPTIDASE MEPH-RELATED"/>
    <property type="match status" value="1"/>
</dbReference>
<dbReference type="InterPro" id="IPR000064">
    <property type="entry name" value="NLP_P60_dom"/>
</dbReference>
<feature type="domain" description="SH3b" evidence="5">
    <location>
        <begin position="92"/>
        <end position="155"/>
    </location>
</feature>
<evidence type="ECO:0000313" key="7">
    <source>
        <dbReference type="EMBL" id="MFD2519267.1"/>
    </source>
</evidence>
<dbReference type="InterPro" id="IPR051202">
    <property type="entry name" value="Peptidase_C40"/>
</dbReference>
<dbReference type="PROSITE" id="PS51935">
    <property type="entry name" value="NLPC_P60"/>
    <property type="match status" value="1"/>
</dbReference>
<evidence type="ECO:0000259" key="5">
    <source>
        <dbReference type="PROSITE" id="PS51781"/>
    </source>
</evidence>
<evidence type="ECO:0000313" key="8">
    <source>
        <dbReference type="Proteomes" id="UP001597510"/>
    </source>
</evidence>
<organism evidence="7 8">
    <name type="scientific">Emticicia soli</name>
    <dbReference type="NCBI Taxonomy" id="2027878"/>
    <lineage>
        <taxon>Bacteria</taxon>
        <taxon>Pseudomonadati</taxon>
        <taxon>Bacteroidota</taxon>
        <taxon>Cytophagia</taxon>
        <taxon>Cytophagales</taxon>
        <taxon>Leadbetterellaceae</taxon>
        <taxon>Emticicia</taxon>
    </lineage>
</organism>
<keyword evidence="4" id="KW-0788">Thiol protease</keyword>
<evidence type="ECO:0000259" key="6">
    <source>
        <dbReference type="PROSITE" id="PS51935"/>
    </source>
</evidence>
<evidence type="ECO:0000256" key="4">
    <source>
        <dbReference type="ARBA" id="ARBA00022807"/>
    </source>
</evidence>
<keyword evidence="3" id="KW-0378">Hydrolase</keyword>
<evidence type="ECO:0000256" key="3">
    <source>
        <dbReference type="ARBA" id="ARBA00022801"/>
    </source>
</evidence>
<dbReference type="SUPFAM" id="SSF54001">
    <property type="entry name" value="Cysteine proteinases"/>
    <property type="match status" value="1"/>
</dbReference>
<dbReference type="Gene3D" id="2.30.30.40">
    <property type="entry name" value="SH3 Domains"/>
    <property type="match status" value="2"/>
</dbReference>
<comment type="similarity">
    <text evidence="1">Belongs to the peptidase C40 family.</text>
</comment>
<dbReference type="Gene3D" id="3.90.1720.10">
    <property type="entry name" value="endopeptidase domain like (from Nostoc punctiforme)"/>
    <property type="match status" value="1"/>
</dbReference>
<dbReference type="InterPro" id="IPR041382">
    <property type="entry name" value="SH3_16"/>
</dbReference>
<comment type="caution">
    <text evidence="7">The sequence shown here is derived from an EMBL/GenBank/DDBJ whole genome shotgun (WGS) entry which is preliminary data.</text>
</comment>
<accession>A0ABW5J2E2</accession>
<evidence type="ECO:0000256" key="2">
    <source>
        <dbReference type="ARBA" id="ARBA00022670"/>
    </source>
</evidence>
<dbReference type="InterPro" id="IPR038765">
    <property type="entry name" value="Papain-like_cys_pep_sf"/>
</dbReference>
<dbReference type="PROSITE" id="PS51781">
    <property type="entry name" value="SH3B"/>
    <property type="match status" value="1"/>
</dbReference>
<keyword evidence="2" id="KW-0645">Protease</keyword>
<dbReference type="Proteomes" id="UP001597510">
    <property type="component" value="Unassembled WGS sequence"/>
</dbReference>
<dbReference type="Pfam" id="PF18348">
    <property type="entry name" value="SH3_16"/>
    <property type="match status" value="1"/>
</dbReference>
<dbReference type="Pfam" id="PF00877">
    <property type="entry name" value="NLPC_P60"/>
    <property type="match status" value="1"/>
</dbReference>
<dbReference type="EMBL" id="JBHULC010000001">
    <property type="protein sequence ID" value="MFD2519267.1"/>
    <property type="molecule type" value="Genomic_DNA"/>
</dbReference>
<name>A0ABW5J2E2_9BACT</name>
<dbReference type="InterPro" id="IPR003646">
    <property type="entry name" value="SH3-like_bac-type"/>
</dbReference>
<evidence type="ECO:0000256" key="1">
    <source>
        <dbReference type="ARBA" id="ARBA00007074"/>
    </source>
</evidence>
<dbReference type="SUPFAM" id="SSF82057">
    <property type="entry name" value="Prokaryotic SH3-related domain"/>
    <property type="match status" value="1"/>
</dbReference>
<sequence length="378" mass="42536">MFVCLSNELFAQVNQHNGAHSTVQSIIEQVKKKYAPDKRVAVFQVELDSNLLVGRTNLPLAKKELLGLLKNNGYTLEDGIRVLPDEEQLDGKIYALVNISVANIRTQPREAAELATQALLGTNLKVLDKERNWYMVQTPDHYIGWVDGGTIKRKVKAEIDTYKNQPKLMFAKPFGFAYTEADENAQTISDLTWGDLLVVKDTVADFYEVVYPDARKGFVSKPEVISEQEWKRISTPNPEALTKTAYRMMGLPYLWGGTSWKGVDCSGYMRMVYQTNGILLPRDASQQAFVGDDVAFENLKVGDLLFFGEKATHEKPEKVVHVGMWIGNSEFIHSSGMVRISSFNPESTTYDAYNVGRYLRARRILGSSIEKGVVSMKN</sequence>
<gene>
    <name evidence="7" type="ORF">ACFSR2_00120</name>
</gene>